<keyword evidence="4" id="KW-1185">Reference proteome</keyword>
<name>A0A0Q0UDT3_9CORY</name>
<dbReference type="PANTHER" id="PTHR44196">
    <property type="entry name" value="DEHYDROGENASE/REDUCTASE SDR FAMILY MEMBER 7B"/>
    <property type="match status" value="1"/>
</dbReference>
<dbReference type="Proteomes" id="UP000050517">
    <property type="component" value="Unassembled WGS sequence"/>
</dbReference>
<dbReference type="RefSeq" id="WP_055122602.1">
    <property type="nucleotide sequence ID" value="NZ_LKST01000002.1"/>
</dbReference>
<dbReference type="SUPFAM" id="SSF51735">
    <property type="entry name" value="NAD(P)-binding Rossmann-fold domains"/>
    <property type="match status" value="1"/>
</dbReference>
<dbReference type="PROSITE" id="PS00061">
    <property type="entry name" value="ADH_SHORT"/>
    <property type="match status" value="1"/>
</dbReference>
<accession>A0A0Q0UDT3</accession>
<dbReference type="EC" id="1.3.1.28" evidence="3"/>
<gene>
    <name evidence="3" type="primary">entA_2</name>
    <name evidence="3" type="ORF">Cocul_01532</name>
</gene>
<evidence type="ECO:0000256" key="2">
    <source>
        <dbReference type="ARBA" id="ARBA00023002"/>
    </source>
</evidence>
<protein>
    <submittedName>
        <fullName evidence="3">2,3-dihydro-2,3-dihydroxybenzoate dehydrogenase</fullName>
        <ecNumber evidence="3">1.3.1.28</ecNumber>
    </submittedName>
</protein>
<dbReference type="GO" id="GO:0016020">
    <property type="term" value="C:membrane"/>
    <property type="evidence" value="ECO:0007669"/>
    <property type="project" value="TreeGrafter"/>
</dbReference>
<comment type="caution">
    <text evidence="3">The sequence shown here is derived from an EMBL/GenBank/DDBJ whole genome shotgun (WGS) entry which is preliminary data.</text>
</comment>
<dbReference type="STRING" id="1544416.Cocul_01532"/>
<dbReference type="AlphaFoldDB" id="A0A0Q0UDT3"/>
<dbReference type="Pfam" id="PF00106">
    <property type="entry name" value="adh_short"/>
    <property type="match status" value="1"/>
</dbReference>
<dbReference type="PATRIC" id="fig|1544416.3.peg.1538"/>
<evidence type="ECO:0000256" key="1">
    <source>
        <dbReference type="ARBA" id="ARBA00006484"/>
    </source>
</evidence>
<keyword evidence="2 3" id="KW-0560">Oxidoreductase</keyword>
<dbReference type="PANTHER" id="PTHR44196:SF1">
    <property type="entry name" value="DEHYDROGENASE_REDUCTASE SDR FAMILY MEMBER 7B"/>
    <property type="match status" value="1"/>
</dbReference>
<reference evidence="3 4" key="1">
    <citation type="submission" date="2015-10" db="EMBL/GenBank/DDBJ databases">
        <title>Corynebacteirum lowii and Corynebacterium oculi species nova, derived from human clinical disease and and emended description of Corynebacterium mastiditis.</title>
        <authorList>
            <person name="Bernard K."/>
            <person name="Pacheco A.L."/>
            <person name="Mcdougall C."/>
            <person name="Burtx T."/>
            <person name="Weibe D."/>
            <person name="Tyler S."/>
            <person name="Olson A.B."/>
            <person name="Cnockaert M."/>
            <person name="Eguchi H."/>
            <person name="Kuwahara T."/>
            <person name="Nakayama-Imaohji H."/>
            <person name="Boudewijins M."/>
            <person name="Van Hoecke F."/>
            <person name="Bernier A.-M."/>
            <person name="Vandamme P."/>
        </authorList>
    </citation>
    <scope>NUCLEOTIDE SEQUENCE [LARGE SCALE GENOMIC DNA]</scope>
    <source>
        <strain evidence="3 4">NML 130210</strain>
    </source>
</reference>
<dbReference type="InterPro" id="IPR020904">
    <property type="entry name" value="Sc_DH/Rdtase_CS"/>
</dbReference>
<organism evidence="3 4">
    <name type="scientific">Corynebacterium oculi</name>
    <dbReference type="NCBI Taxonomy" id="1544416"/>
    <lineage>
        <taxon>Bacteria</taxon>
        <taxon>Bacillati</taxon>
        <taxon>Actinomycetota</taxon>
        <taxon>Actinomycetes</taxon>
        <taxon>Mycobacteriales</taxon>
        <taxon>Corynebacteriaceae</taxon>
        <taxon>Corynebacterium</taxon>
    </lineage>
</organism>
<dbReference type="PRINTS" id="PR00081">
    <property type="entry name" value="GDHRDH"/>
</dbReference>
<dbReference type="InterPro" id="IPR036291">
    <property type="entry name" value="NAD(P)-bd_dom_sf"/>
</dbReference>
<dbReference type="GO" id="GO:0008667">
    <property type="term" value="F:2,3-dihydro-2,3-dihydroxybenzoate dehydrogenase activity"/>
    <property type="evidence" value="ECO:0007669"/>
    <property type="project" value="UniProtKB-EC"/>
</dbReference>
<dbReference type="Gene3D" id="3.40.50.720">
    <property type="entry name" value="NAD(P)-binding Rossmann-like Domain"/>
    <property type="match status" value="1"/>
</dbReference>
<sequence>MPHAVITGASRGVGRDVAALLLRAGWTLSAQYHSQPDHTLDAQWWQADFRQPLPGQLPLPERIDALIHCAGICPIGTTEALPRAAWEESLAVNLHAPVELTARALPALRAAQGHVIYVNSGAGIHSKPQWSAYSAAKHAARAWCDALRAEEPEIRVTSIYPGRIATDMQRGIVAALGEQWRPESYLETTEVAQAIVAALGGHTTDIQVRP</sequence>
<evidence type="ECO:0000313" key="4">
    <source>
        <dbReference type="Proteomes" id="UP000050517"/>
    </source>
</evidence>
<dbReference type="InterPro" id="IPR002347">
    <property type="entry name" value="SDR_fam"/>
</dbReference>
<comment type="similarity">
    <text evidence="1">Belongs to the short-chain dehydrogenases/reductases (SDR) family.</text>
</comment>
<dbReference type="EMBL" id="LKST01000002">
    <property type="protein sequence ID" value="KQB84721.1"/>
    <property type="molecule type" value="Genomic_DNA"/>
</dbReference>
<proteinExistence type="inferred from homology"/>
<evidence type="ECO:0000313" key="3">
    <source>
        <dbReference type="EMBL" id="KQB84721.1"/>
    </source>
</evidence>
<dbReference type="NCBIfam" id="NF006073">
    <property type="entry name" value="PRK08219.1"/>
    <property type="match status" value="1"/>
</dbReference>